<evidence type="ECO:0000256" key="2">
    <source>
        <dbReference type="ARBA" id="ARBA00023295"/>
    </source>
</evidence>
<evidence type="ECO:0000313" key="5">
    <source>
        <dbReference type="EMBL" id="ODR51639.1"/>
    </source>
</evidence>
<evidence type="ECO:0000313" key="6">
    <source>
        <dbReference type="Proteomes" id="UP000094869"/>
    </source>
</evidence>
<evidence type="ECO:0000256" key="1">
    <source>
        <dbReference type="ARBA" id="ARBA00022801"/>
    </source>
</evidence>
<reference evidence="5 6" key="1">
    <citation type="submission" date="2016-08" db="EMBL/GenBank/DDBJ databases">
        <title>Characterization of Isolates of Eisenbergiella tayi Derived from Blood Cultures, Using Whole Genome Sequencing.</title>
        <authorList>
            <person name="Bernier A.-M."/>
            <person name="Burdz T."/>
            <person name="Wiebe D."/>
            <person name="Bernard K."/>
        </authorList>
    </citation>
    <scope>NUCLEOTIDE SEQUENCE [LARGE SCALE GENOMIC DNA]</scope>
    <source>
        <strain evidence="5 6">NML120146</strain>
    </source>
</reference>
<evidence type="ECO:0000256" key="3">
    <source>
        <dbReference type="RuleBase" id="RU361153"/>
    </source>
</evidence>
<dbReference type="InterPro" id="IPR001547">
    <property type="entry name" value="Glyco_hydro_5"/>
</dbReference>
<dbReference type="EMBL" id="MEHD01000032">
    <property type="protein sequence ID" value="ODR51639.1"/>
    <property type="molecule type" value="Genomic_DNA"/>
</dbReference>
<dbReference type="Gene3D" id="3.20.20.80">
    <property type="entry name" value="Glycosidases"/>
    <property type="match status" value="1"/>
</dbReference>
<sequence>MGKKRGNQMKPLEDYSDIRGFCYSGGYRVPEEQLKRELGYAGSLRLNSTRIWLSEREYRKAPGDFIKKLCSFVETAWEAGISTMPILFNGNGLDPGDLEQGYEECADRYVKDVVQALRGEPGLIMWDVMNEPSCNDYILEAEGEERKARWEKVNEFLRRSCDKVRRLDNVNAVTIGHTYMSDVEDTIGEVDVFSFHDYLPVRRQIEESYLAAEELSERTGKPFLNSELCCLCRANPYDLALDICREHHTGWYLFELMITGYWSDVHGIFYPDGTVRDPSIPAAVLGFRRKRDEGMVFPNANKEGYAQRGVAMVQEALSEKTKVFRAGRKSLDEVLEAAEFCANLLEACELVPMYDPPTARIARIRKAGDEREARKLAYELALLLQEKCQLL</sequence>
<gene>
    <name evidence="5" type="ORF">BEI63_20840</name>
</gene>
<proteinExistence type="inferred from homology"/>
<dbReference type="InterPro" id="IPR017853">
    <property type="entry name" value="GH"/>
</dbReference>
<evidence type="ECO:0000259" key="4">
    <source>
        <dbReference type="Pfam" id="PF00150"/>
    </source>
</evidence>
<comment type="similarity">
    <text evidence="3">Belongs to the glycosyl hydrolase 5 (cellulase A) family.</text>
</comment>
<keyword evidence="6" id="KW-1185">Reference proteome</keyword>
<feature type="domain" description="Glycoside hydrolase family 5" evidence="4">
    <location>
        <begin position="95"/>
        <end position="206"/>
    </location>
</feature>
<accession>A0ABX3ACP0</accession>
<organism evidence="5 6">
    <name type="scientific">Eisenbergiella tayi</name>
    <dbReference type="NCBI Taxonomy" id="1432052"/>
    <lineage>
        <taxon>Bacteria</taxon>
        <taxon>Bacillati</taxon>
        <taxon>Bacillota</taxon>
        <taxon>Clostridia</taxon>
        <taxon>Lachnospirales</taxon>
        <taxon>Lachnospiraceae</taxon>
        <taxon>Eisenbergiella</taxon>
    </lineage>
</organism>
<protein>
    <recommendedName>
        <fullName evidence="4">Glycoside hydrolase family 5 domain-containing protein</fullName>
    </recommendedName>
</protein>
<name>A0ABX3ACP0_9FIRM</name>
<comment type="caution">
    <text evidence="5">The sequence shown here is derived from an EMBL/GenBank/DDBJ whole genome shotgun (WGS) entry which is preliminary data.</text>
</comment>
<dbReference type="SUPFAM" id="SSF51445">
    <property type="entry name" value="(Trans)glycosidases"/>
    <property type="match status" value="1"/>
</dbReference>
<dbReference type="Pfam" id="PF00150">
    <property type="entry name" value="Cellulase"/>
    <property type="match status" value="1"/>
</dbReference>
<keyword evidence="2 3" id="KW-0326">Glycosidase</keyword>
<keyword evidence="1 3" id="KW-0378">Hydrolase</keyword>
<dbReference type="Proteomes" id="UP000094869">
    <property type="component" value="Unassembled WGS sequence"/>
</dbReference>